<dbReference type="InterPro" id="IPR000915">
    <property type="entry name" value="60S_ribosomal_eL6"/>
</dbReference>
<dbReference type="PANTHER" id="PTHR10715:SF0">
    <property type="entry name" value="LARGE RIBOSOMAL SUBUNIT PROTEIN EL6"/>
    <property type="match status" value="1"/>
</dbReference>
<protein>
    <recommendedName>
        <fullName evidence="3">Large ribosomal subunit protein eL6</fullName>
    </recommendedName>
    <alternativeName>
        <fullName evidence="4">60S ribosomal protein L6</fullName>
    </alternativeName>
</protein>
<evidence type="ECO:0000256" key="4">
    <source>
        <dbReference type="ARBA" id="ARBA00035351"/>
    </source>
</evidence>
<dbReference type="STRING" id="246437.L9LF60"/>
<dbReference type="CDD" id="cd13156">
    <property type="entry name" value="KOW_RPL6"/>
    <property type="match status" value="1"/>
</dbReference>
<keyword evidence="2" id="KW-0687">Ribonucleoprotein</keyword>
<feature type="region of interest" description="Disordered" evidence="6">
    <location>
        <begin position="23"/>
        <end position="62"/>
    </location>
</feature>
<dbReference type="Pfam" id="PF12717">
    <property type="entry name" value="Cnd1"/>
    <property type="match status" value="1"/>
</dbReference>
<proteinExistence type="predicted"/>
<keyword evidence="9" id="KW-1185">Reference proteome</keyword>
<keyword evidence="1 8" id="KW-0689">Ribosomal protein</keyword>
<dbReference type="GO" id="GO:0002181">
    <property type="term" value="P:cytoplasmic translation"/>
    <property type="evidence" value="ECO:0007669"/>
    <property type="project" value="TreeGrafter"/>
</dbReference>
<dbReference type="InterPro" id="IPR011989">
    <property type="entry name" value="ARM-like"/>
</dbReference>
<dbReference type="Gene3D" id="1.25.10.10">
    <property type="entry name" value="Leucine-rich Repeat Variant"/>
    <property type="match status" value="1"/>
</dbReference>
<dbReference type="SUPFAM" id="SSF48371">
    <property type="entry name" value="ARM repeat"/>
    <property type="match status" value="1"/>
</dbReference>
<dbReference type="InterPro" id="IPR008991">
    <property type="entry name" value="Translation_prot_SH3-like_sf"/>
</dbReference>
<dbReference type="AlphaFoldDB" id="L9LF60"/>
<evidence type="ECO:0000256" key="2">
    <source>
        <dbReference type="ARBA" id="ARBA00023274"/>
    </source>
</evidence>
<name>L9LF60_TUPCH</name>
<comment type="subunit">
    <text evidence="5">Component of the large ribosomal subunit. May bind IPO9 with low affinity.</text>
</comment>
<dbReference type="EMBL" id="KB320407">
    <property type="protein sequence ID" value="ELW72472.1"/>
    <property type="molecule type" value="Genomic_DNA"/>
</dbReference>
<reference evidence="9" key="1">
    <citation type="submission" date="2012-07" db="EMBL/GenBank/DDBJ databases">
        <title>Genome of the Chinese tree shrew, a rising model animal genetically related to primates.</title>
        <authorList>
            <person name="Zhang G."/>
            <person name="Fan Y."/>
            <person name="Yao Y."/>
            <person name="Huang Z."/>
        </authorList>
    </citation>
    <scope>NUCLEOTIDE SEQUENCE [LARGE SCALE GENOMIC DNA]</scope>
</reference>
<dbReference type="PANTHER" id="PTHR10715">
    <property type="entry name" value="60S RIBOSOMAL PROTEIN L6"/>
    <property type="match status" value="1"/>
</dbReference>
<evidence type="ECO:0000313" key="8">
    <source>
        <dbReference type="EMBL" id="ELW72472.1"/>
    </source>
</evidence>
<evidence type="ECO:0000256" key="5">
    <source>
        <dbReference type="ARBA" id="ARBA00046388"/>
    </source>
</evidence>
<dbReference type="InterPro" id="IPR041997">
    <property type="entry name" value="Ribosomal_eL6_KOW"/>
</dbReference>
<gene>
    <name evidence="8" type="ORF">TREES_T100009659</name>
</gene>
<dbReference type="GO" id="GO:0000027">
    <property type="term" value="P:ribosomal large subunit assembly"/>
    <property type="evidence" value="ECO:0007669"/>
    <property type="project" value="TreeGrafter"/>
</dbReference>
<sequence>MVVPGWLNVTECPDTAEDVPRKLLSHGKKPCSQQRELRASLTPDRADHPHWTPQGQECGLPEQPGSGSLLATGPLVFNQVPLHRTHQKCVTATSPKIDISIVKIPKHLTDAYFEKKKLRKPRHQEGETEKEKYEITEQQSSYQEAVDSHVLPQIKAVPQLQGYMQSVFALTNGVYPHKSNGVRINKEQTDYAGGLEEGRFCSGKLCLQHEDLAKQSIPALVRELEACEEGAVRNNVVVVLGDLCIRYTVMVDKYIPNIATCLKDSDPFIRKQTLTLLTNLLQSRLSPANSRLGVCSDSCICKVGVTVFALDHHSHAAESRERVGVQNSASSQTLQSTRFFLCIEGSSQAGTTGSDDQPHEAESYKEPGASVAAGLPGSGEEMKTQLVSNVAGNLTDTA</sequence>
<dbReference type="Pfam" id="PF01159">
    <property type="entry name" value="Ribosomal_L6e"/>
    <property type="match status" value="1"/>
</dbReference>
<evidence type="ECO:0000256" key="6">
    <source>
        <dbReference type="SAM" id="MobiDB-lite"/>
    </source>
</evidence>
<dbReference type="InterPro" id="IPR016024">
    <property type="entry name" value="ARM-type_fold"/>
</dbReference>
<evidence type="ECO:0000256" key="3">
    <source>
        <dbReference type="ARBA" id="ARBA00035233"/>
    </source>
</evidence>
<feature type="domain" description="Condensin complex subunit 1 C-terminal" evidence="7">
    <location>
        <begin position="232"/>
        <end position="284"/>
    </location>
</feature>
<dbReference type="Proteomes" id="UP000011518">
    <property type="component" value="Unassembled WGS sequence"/>
</dbReference>
<reference evidence="9" key="2">
    <citation type="journal article" date="2013" name="Nat. Commun.">
        <title>Genome of the Chinese tree shrew.</title>
        <authorList>
            <person name="Fan Y."/>
            <person name="Huang Z.Y."/>
            <person name="Cao C.C."/>
            <person name="Chen C.S."/>
            <person name="Chen Y.X."/>
            <person name="Fan D.D."/>
            <person name="He J."/>
            <person name="Hou H.L."/>
            <person name="Hu L."/>
            <person name="Hu X.T."/>
            <person name="Jiang X.T."/>
            <person name="Lai R."/>
            <person name="Lang Y.S."/>
            <person name="Liang B."/>
            <person name="Liao S.G."/>
            <person name="Mu D."/>
            <person name="Ma Y.Y."/>
            <person name="Niu Y.Y."/>
            <person name="Sun X.Q."/>
            <person name="Xia J.Q."/>
            <person name="Xiao J."/>
            <person name="Xiong Z.Q."/>
            <person name="Xu L."/>
            <person name="Yang L."/>
            <person name="Zhang Y."/>
            <person name="Zhao W."/>
            <person name="Zhao X.D."/>
            <person name="Zheng Y.T."/>
            <person name="Zhou J.M."/>
            <person name="Zhu Y.B."/>
            <person name="Zhang G.J."/>
            <person name="Wang J."/>
            <person name="Yao Y.G."/>
        </authorList>
    </citation>
    <scope>NUCLEOTIDE SEQUENCE [LARGE SCALE GENOMIC DNA]</scope>
</reference>
<feature type="region of interest" description="Disordered" evidence="6">
    <location>
        <begin position="348"/>
        <end position="383"/>
    </location>
</feature>
<dbReference type="GO" id="GO:0003735">
    <property type="term" value="F:structural constituent of ribosome"/>
    <property type="evidence" value="ECO:0007669"/>
    <property type="project" value="InterPro"/>
</dbReference>
<evidence type="ECO:0000313" key="9">
    <source>
        <dbReference type="Proteomes" id="UP000011518"/>
    </source>
</evidence>
<dbReference type="GO" id="GO:0003723">
    <property type="term" value="F:RNA binding"/>
    <property type="evidence" value="ECO:0007669"/>
    <property type="project" value="TreeGrafter"/>
</dbReference>
<dbReference type="SUPFAM" id="SSF50104">
    <property type="entry name" value="Translation proteins SH3-like domain"/>
    <property type="match status" value="1"/>
</dbReference>
<dbReference type="InterPro" id="IPR032682">
    <property type="entry name" value="Cnd1_C"/>
</dbReference>
<accession>L9LF60</accession>
<dbReference type="GO" id="GO:0022625">
    <property type="term" value="C:cytosolic large ribosomal subunit"/>
    <property type="evidence" value="ECO:0007669"/>
    <property type="project" value="TreeGrafter"/>
</dbReference>
<evidence type="ECO:0000256" key="1">
    <source>
        <dbReference type="ARBA" id="ARBA00022980"/>
    </source>
</evidence>
<dbReference type="InParanoid" id="L9LF60"/>
<feature type="compositionally biased region" description="Basic and acidic residues" evidence="6">
    <location>
        <begin position="356"/>
        <end position="365"/>
    </location>
</feature>
<organism evidence="8 9">
    <name type="scientific">Tupaia chinensis</name>
    <name type="common">Chinese tree shrew</name>
    <name type="synonym">Tupaia belangeri chinensis</name>
    <dbReference type="NCBI Taxonomy" id="246437"/>
    <lineage>
        <taxon>Eukaryota</taxon>
        <taxon>Metazoa</taxon>
        <taxon>Chordata</taxon>
        <taxon>Craniata</taxon>
        <taxon>Vertebrata</taxon>
        <taxon>Euteleostomi</taxon>
        <taxon>Mammalia</taxon>
        <taxon>Eutheria</taxon>
        <taxon>Euarchontoglires</taxon>
        <taxon>Scandentia</taxon>
        <taxon>Tupaiidae</taxon>
        <taxon>Tupaia</taxon>
    </lineage>
</organism>
<evidence type="ECO:0000259" key="7">
    <source>
        <dbReference type="Pfam" id="PF12717"/>
    </source>
</evidence>